<dbReference type="RefSeq" id="WP_114366914.1">
    <property type="nucleotide sequence ID" value="NZ_QPEX01000007.1"/>
</dbReference>
<evidence type="ECO:0000313" key="4">
    <source>
        <dbReference type="Proteomes" id="UP000253562"/>
    </source>
</evidence>
<evidence type="ECO:0000313" key="3">
    <source>
        <dbReference type="EMBL" id="RCS55783.1"/>
    </source>
</evidence>
<comment type="caution">
    <text evidence="3">The sequence shown here is derived from an EMBL/GenBank/DDBJ whole genome shotgun (WGS) entry which is preliminary data.</text>
</comment>
<name>A0A368KZK7_9BACT</name>
<dbReference type="Proteomes" id="UP000253562">
    <property type="component" value="Unassembled WGS sequence"/>
</dbReference>
<feature type="domain" description="H repeat-associated protein N-terminal" evidence="2">
    <location>
        <begin position="7"/>
        <end position="94"/>
    </location>
</feature>
<gene>
    <name evidence="3" type="ORF">DTL42_01380</name>
</gene>
<protein>
    <submittedName>
        <fullName evidence="3">ISAs1 family transposase</fullName>
    </submittedName>
</protein>
<dbReference type="PANTHER" id="PTHR30298:SF0">
    <property type="entry name" value="PROTEIN YBFL-RELATED"/>
    <property type="match status" value="1"/>
</dbReference>
<dbReference type="InterPro" id="IPR002559">
    <property type="entry name" value="Transposase_11"/>
</dbReference>
<dbReference type="GO" id="GO:0003677">
    <property type="term" value="F:DNA binding"/>
    <property type="evidence" value="ECO:0007669"/>
    <property type="project" value="InterPro"/>
</dbReference>
<feature type="domain" description="Transposase IS4-like" evidence="1">
    <location>
        <begin position="102"/>
        <end position="338"/>
    </location>
</feature>
<dbReference type="PANTHER" id="PTHR30298">
    <property type="entry name" value="H REPEAT-ASSOCIATED PREDICTED TRANSPOSASE"/>
    <property type="match status" value="1"/>
</dbReference>
<dbReference type="InterPro" id="IPR047647">
    <property type="entry name" value="ISAs1_transpos"/>
</dbReference>
<dbReference type="EMBL" id="QPEX01000007">
    <property type="protein sequence ID" value="RCS55783.1"/>
    <property type="molecule type" value="Genomic_DNA"/>
</dbReference>
<sequence>MMDRIADCFEELTDPRIETDNKQHELLDIVVITILAVVGGAEGWKDIGLFAQAKTDWLKTFLKLPAGPPSRDTIRRVISRLDPEEFQACFSAWIAAVSEATGGEIIAIDGKTLRRSFDHQSGQAALHMVSAWSAKNHLLLGQQSVDAKSNEITAIPKLLKMLDLNGTTVTIDAMGCQKKIARQINEQGGDYVLALKGNQQQIHTATKAAFVQAMEDPENHKCRSYQTRETNRGRIEERTYYQMRAPKNLPGRDAWPGLKSIGMVVRITERDGKTFDEVRCYLSSHRMGVKRFAEAVRSHWSVENSLHWVLDVTFDEDHSRVSKDHGAENLGLLRRMIISLFKQYKGDKQSIRQRRLNASWNDDYLLEIVAGAETA</sequence>
<accession>A0A368KZK7</accession>
<dbReference type="InterPro" id="IPR051698">
    <property type="entry name" value="Transposase_11-like"/>
</dbReference>
<dbReference type="InterPro" id="IPR032806">
    <property type="entry name" value="YbfD_N"/>
</dbReference>
<dbReference type="OrthoDB" id="291219at2"/>
<dbReference type="Pfam" id="PF01609">
    <property type="entry name" value="DDE_Tnp_1"/>
    <property type="match status" value="1"/>
</dbReference>
<organism evidence="3 4">
    <name type="scientific">Bremerella cremea</name>
    <dbReference type="NCBI Taxonomy" id="1031537"/>
    <lineage>
        <taxon>Bacteria</taxon>
        <taxon>Pseudomonadati</taxon>
        <taxon>Planctomycetota</taxon>
        <taxon>Planctomycetia</taxon>
        <taxon>Pirellulales</taxon>
        <taxon>Pirellulaceae</taxon>
        <taxon>Bremerella</taxon>
    </lineage>
</organism>
<dbReference type="AlphaFoldDB" id="A0A368KZK7"/>
<dbReference type="GO" id="GO:0006313">
    <property type="term" value="P:DNA transposition"/>
    <property type="evidence" value="ECO:0007669"/>
    <property type="project" value="InterPro"/>
</dbReference>
<evidence type="ECO:0000259" key="2">
    <source>
        <dbReference type="Pfam" id="PF13808"/>
    </source>
</evidence>
<reference evidence="3 4" key="1">
    <citation type="submission" date="2018-07" db="EMBL/GenBank/DDBJ databases">
        <title>Comparative genomes isolates from brazilian mangrove.</title>
        <authorList>
            <person name="De Araujo J.E."/>
            <person name="Taketani R.G."/>
            <person name="Silva M.C.P."/>
            <person name="Lourenco M.V."/>
            <person name="Oliveira V.M."/>
            <person name="Andreote F.D."/>
        </authorList>
    </citation>
    <scope>NUCLEOTIDE SEQUENCE [LARGE SCALE GENOMIC DNA]</scope>
    <source>
        <strain evidence="3 4">HEX PRIS-MGV</strain>
    </source>
</reference>
<dbReference type="NCBIfam" id="NF033564">
    <property type="entry name" value="transpos_ISAs1"/>
    <property type="match status" value="1"/>
</dbReference>
<dbReference type="Pfam" id="PF13808">
    <property type="entry name" value="DDE_Tnp_1_assoc"/>
    <property type="match status" value="1"/>
</dbReference>
<evidence type="ECO:0000259" key="1">
    <source>
        <dbReference type="Pfam" id="PF01609"/>
    </source>
</evidence>
<proteinExistence type="predicted"/>
<dbReference type="GO" id="GO:0004803">
    <property type="term" value="F:transposase activity"/>
    <property type="evidence" value="ECO:0007669"/>
    <property type="project" value="InterPro"/>
</dbReference>